<evidence type="ECO:0000313" key="9">
    <source>
        <dbReference type="Proteomes" id="UP000033092"/>
    </source>
</evidence>
<proteinExistence type="inferred from homology"/>
<dbReference type="Gene3D" id="1.10.287.3510">
    <property type="match status" value="1"/>
</dbReference>
<keyword evidence="6 7" id="KW-0472">Membrane</keyword>
<dbReference type="FunFam" id="1.10.287.3510:FF:000001">
    <property type="entry name" value="NADH-quinone oxidoreductase subunit K"/>
    <property type="match status" value="1"/>
</dbReference>
<comment type="similarity">
    <text evidence="2">Belongs to the complex I subunit 4L family.</text>
</comment>
<sequence>MTAIPLTFYLGLAALLFSIGLYGVMTHKSGIRMIMCIELMLNSANLNLVAFSSYTDTLNGQVFAIFSIALAAAEAAVGFAIFMAIYRMHDKINLNELNILRW</sequence>
<dbReference type="InterPro" id="IPR039428">
    <property type="entry name" value="NUOK/Mnh_C1-like"/>
</dbReference>
<organism evidence="8 9">
    <name type="scientific">Methanosarcina siciliae HI350</name>
    <dbReference type="NCBI Taxonomy" id="1434119"/>
    <lineage>
        <taxon>Archaea</taxon>
        <taxon>Methanobacteriati</taxon>
        <taxon>Methanobacteriota</taxon>
        <taxon>Stenosarchaea group</taxon>
        <taxon>Methanomicrobia</taxon>
        <taxon>Methanosarcinales</taxon>
        <taxon>Methanosarcinaceae</taxon>
        <taxon>Methanosarcina</taxon>
    </lineage>
</organism>
<dbReference type="AlphaFoldDB" id="A0A0E3LAK9"/>
<dbReference type="NCBIfam" id="NF004320">
    <property type="entry name" value="PRK05715.1-2"/>
    <property type="match status" value="1"/>
</dbReference>
<dbReference type="PANTHER" id="PTHR11434:SF16">
    <property type="entry name" value="NADH-UBIQUINONE OXIDOREDUCTASE CHAIN 4L"/>
    <property type="match status" value="1"/>
</dbReference>
<keyword evidence="5 7" id="KW-1133">Transmembrane helix</keyword>
<dbReference type="GO" id="GO:0030964">
    <property type="term" value="C:NADH dehydrogenase complex"/>
    <property type="evidence" value="ECO:0007669"/>
    <property type="project" value="TreeGrafter"/>
</dbReference>
<evidence type="ECO:0000256" key="3">
    <source>
        <dbReference type="ARBA" id="ARBA00022448"/>
    </source>
</evidence>
<name>A0A0E3LAK9_9EURY</name>
<dbReference type="PATRIC" id="fig|1434119.4.peg.1925"/>
<comment type="subcellular location">
    <subcellularLocation>
        <location evidence="1">Membrane</location>
        <topology evidence="1">Multi-pass membrane protein</topology>
    </subcellularLocation>
</comment>
<evidence type="ECO:0000256" key="4">
    <source>
        <dbReference type="ARBA" id="ARBA00022692"/>
    </source>
</evidence>
<dbReference type="Pfam" id="PF00420">
    <property type="entry name" value="Oxidored_q2"/>
    <property type="match status" value="1"/>
</dbReference>
<gene>
    <name evidence="8" type="ORF">MSSIH_1511</name>
</gene>
<dbReference type="GO" id="GO:0042773">
    <property type="term" value="P:ATP synthesis coupled electron transport"/>
    <property type="evidence" value="ECO:0007669"/>
    <property type="project" value="InterPro"/>
</dbReference>
<evidence type="ECO:0000256" key="6">
    <source>
        <dbReference type="ARBA" id="ARBA00023136"/>
    </source>
</evidence>
<evidence type="ECO:0000313" key="8">
    <source>
        <dbReference type="EMBL" id="AKB32201.1"/>
    </source>
</evidence>
<dbReference type="InterPro" id="IPR053568">
    <property type="entry name" value="F420H2_dehydrogenase_subunit"/>
</dbReference>
<evidence type="ECO:0000256" key="7">
    <source>
        <dbReference type="SAM" id="Phobius"/>
    </source>
</evidence>
<keyword evidence="3" id="KW-0813">Transport</keyword>
<evidence type="ECO:0000256" key="2">
    <source>
        <dbReference type="ARBA" id="ARBA00010519"/>
    </source>
</evidence>
<keyword evidence="4 7" id="KW-0812">Transmembrane</keyword>
<dbReference type="NCBIfam" id="NF004323">
    <property type="entry name" value="PRK05715.1-5"/>
    <property type="match status" value="1"/>
</dbReference>
<dbReference type="GO" id="GO:0016651">
    <property type="term" value="F:oxidoreductase activity, acting on NAD(P)H"/>
    <property type="evidence" value="ECO:0007669"/>
    <property type="project" value="InterPro"/>
</dbReference>
<accession>A0A0E3LAK9</accession>
<dbReference type="RefSeq" id="WP_048171576.1">
    <property type="nucleotide sequence ID" value="NZ_CP009507.1"/>
</dbReference>
<reference evidence="8 9" key="1">
    <citation type="submission" date="2014-07" db="EMBL/GenBank/DDBJ databases">
        <title>Methanogenic archaea and the global carbon cycle.</title>
        <authorList>
            <person name="Henriksen J.R."/>
            <person name="Luke J."/>
            <person name="Reinhart S."/>
            <person name="Benedict M.N."/>
            <person name="Youngblut N.D."/>
            <person name="Metcalf M.E."/>
            <person name="Whitaker R.J."/>
            <person name="Metcalf W.W."/>
        </authorList>
    </citation>
    <scope>NUCLEOTIDE SEQUENCE [LARGE SCALE GENOMIC DNA]</scope>
    <source>
        <strain evidence="8 9">HI350</strain>
    </source>
</reference>
<dbReference type="KEGG" id="msz:MSSIH_1511"/>
<dbReference type="GeneID" id="24860399"/>
<dbReference type="NCBIfam" id="NF040614">
    <property type="entry name" value="F420_dehyd_FpoK"/>
    <property type="match status" value="1"/>
</dbReference>
<dbReference type="EMBL" id="CP009507">
    <property type="protein sequence ID" value="AKB32201.1"/>
    <property type="molecule type" value="Genomic_DNA"/>
</dbReference>
<keyword evidence="8" id="KW-0830">Ubiquinone</keyword>
<feature type="transmembrane region" description="Helical" evidence="7">
    <location>
        <begin position="63"/>
        <end position="86"/>
    </location>
</feature>
<protein>
    <submittedName>
        <fullName evidence="8">NADH:ubiquinone oxidoreductase subunit K</fullName>
    </submittedName>
</protein>
<feature type="transmembrane region" description="Helical" evidence="7">
    <location>
        <begin position="6"/>
        <end position="24"/>
    </location>
</feature>
<evidence type="ECO:0000256" key="1">
    <source>
        <dbReference type="ARBA" id="ARBA00004141"/>
    </source>
</evidence>
<dbReference type="HAMAP" id="MF_01456">
    <property type="entry name" value="NDH1_NuoK"/>
    <property type="match status" value="1"/>
</dbReference>
<dbReference type="PANTHER" id="PTHR11434">
    <property type="entry name" value="NADH-UBIQUINONE OXIDOREDUCTASE SUBUNIT ND4L"/>
    <property type="match status" value="1"/>
</dbReference>
<dbReference type="InterPro" id="IPR001133">
    <property type="entry name" value="NADH_UbQ_OxRdtase_chain4L/K"/>
</dbReference>
<dbReference type="Proteomes" id="UP000033092">
    <property type="component" value="Chromosome"/>
</dbReference>
<evidence type="ECO:0000256" key="5">
    <source>
        <dbReference type="ARBA" id="ARBA00022989"/>
    </source>
</evidence>
<dbReference type="GeneID" id="41605533"/>
<dbReference type="HOGENOM" id="CLU_144724_1_1_2"/>